<keyword evidence="2" id="KW-1185">Reference proteome</keyword>
<dbReference type="AlphaFoldDB" id="A0A6L2Q1Q8"/>
<dbReference type="EMBL" id="BLKM01005966">
    <property type="protein sequence ID" value="GFG35837.1"/>
    <property type="molecule type" value="Genomic_DNA"/>
</dbReference>
<dbReference type="InParanoid" id="A0A6L2Q1Q8"/>
<protein>
    <recommendedName>
        <fullName evidence="3">Reverse transcriptase domain-containing protein</fullName>
    </recommendedName>
</protein>
<name>A0A6L2Q1Q8_COPFO</name>
<dbReference type="Proteomes" id="UP000502823">
    <property type="component" value="Unassembled WGS sequence"/>
</dbReference>
<evidence type="ECO:0000313" key="2">
    <source>
        <dbReference type="Proteomes" id="UP000502823"/>
    </source>
</evidence>
<comment type="caution">
    <text evidence="1">The sequence shown here is derived from an EMBL/GenBank/DDBJ whole genome shotgun (WGS) entry which is preliminary data.</text>
</comment>
<sequence length="73" mass="8690">MGAPTSALFSEFFLQYNEHAHIFNLLNIHNIKGYFRYVDGILIIYNKDETDNLVLKDLYPPITNLYLRIRNRQ</sequence>
<accession>A0A6L2Q1Q8</accession>
<evidence type="ECO:0008006" key="3">
    <source>
        <dbReference type="Google" id="ProtNLM"/>
    </source>
</evidence>
<evidence type="ECO:0000313" key="1">
    <source>
        <dbReference type="EMBL" id="GFG35837.1"/>
    </source>
</evidence>
<reference evidence="2" key="1">
    <citation type="submission" date="2020-01" db="EMBL/GenBank/DDBJ databases">
        <title>Draft genome sequence of the Termite Coptotermes fromosanus.</title>
        <authorList>
            <person name="Itakura S."/>
            <person name="Yosikawa Y."/>
            <person name="Umezawa K."/>
        </authorList>
    </citation>
    <scope>NUCLEOTIDE SEQUENCE [LARGE SCALE GENOMIC DNA]</scope>
</reference>
<proteinExistence type="predicted"/>
<gene>
    <name evidence="1" type="ORF">Cfor_01162</name>
</gene>
<organism evidence="1 2">
    <name type="scientific">Coptotermes formosanus</name>
    <name type="common">Formosan subterranean termite</name>
    <dbReference type="NCBI Taxonomy" id="36987"/>
    <lineage>
        <taxon>Eukaryota</taxon>
        <taxon>Metazoa</taxon>
        <taxon>Ecdysozoa</taxon>
        <taxon>Arthropoda</taxon>
        <taxon>Hexapoda</taxon>
        <taxon>Insecta</taxon>
        <taxon>Pterygota</taxon>
        <taxon>Neoptera</taxon>
        <taxon>Polyneoptera</taxon>
        <taxon>Dictyoptera</taxon>
        <taxon>Blattodea</taxon>
        <taxon>Blattoidea</taxon>
        <taxon>Termitoidae</taxon>
        <taxon>Rhinotermitidae</taxon>
        <taxon>Coptotermes</taxon>
    </lineage>
</organism>
<dbReference type="OrthoDB" id="10063405at2759"/>